<dbReference type="AlphaFoldDB" id="A0ABD6D639"/>
<dbReference type="RefSeq" id="WP_256394601.1">
    <property type="nucleotide sequence ID" value="NZ_JANHDJ010000001.1"/>
</dbReference>
<evidence type="ECO:0000313" key="5">
    <source>
        <dbReference type="EMBL" id="MFD1640910.1"/>
    </source>
</evidence>
<reference evidence="5 6" key="1">
    <citation type="journal article" date="2019" name="Int. J. Syst. Evol. Microbiol.">
        <title>The Global Catalogue of Microorganisms (GCM) 10K type strain sequencing project: providing services to taxonomists for standard genome sequencing and annotation.</title>
        <authorList>
            <consortium name="The Broad Institute Genomics Platform"/>
            <consortium name="The Broad Institute Genome Sequencing Center for Infectious Disease"/>
            <person name="Wu L."/>
            <person name="Ma J."/>
        </authorList>
    </citation>
    <scope>NUCLEOTIDE SEQUENCE [LARGE SCALE GENOMIC DNA]</scope>
    <source>
        <strain evidence="5 6">CGMCC 1.10593</strain>
    </source>
</reference>
<dbReference type="Proteomes" id="UP001597052">
    <property type="component" value="Unassembled WGS sequence"/>
</dbReference>
<feature type="compositionally biased region" description="Low complexity" evidence="2">
    <location>
        <begin position="701"/>
        <end position="711"/>
    </location>
</feature>
<gene>
    <name evidence="5" type="ORF">ACFSBW_03335</name>
</gene>
<evidence type="ECO:0000313" key="6">
    <source>
        <dbReference type="Proteomes" id="UP001597052"/>
    </source>
</evidence>
<evidence type="ECO:0000259" key="3">
    <source>
        <dbReference type="Pfam" id="PF18204"/>
    </source>
</evidence>
<dbReference type="InterPro" id="IPR057149">
    <property type="entry name" value="DUF7827"/>
</dbReference>
<evidence type="ECO:0000256" key="1">
    <source>
        <dbReference type="ARBA" id="ARBA00022729"/>
    </source>
</evidence>
<dbReference type="Pfam" id="PF18204">
    <property type="entry name" value="PGF-CTERM"/>
    <property type="match status" value="1"/>
</dbReference>
<keyword evidence="1" id="KW-0732">Signal</keyword>
<sequence>MEVSRDNGDIDGTSLIGTLNPEATDDSTFTNYEVDTTDLETGAEYGISNTANYQSGNTEIVQTFSVISEGFSAEFDDSEVDGTDNASVIELDSDRQATDYNLTVSVDGPDSFDAEMIEDLFETKNGTTGTVTDSDDLPLDHLGYDREDGDNINDIRDDDYVTLNLDTLESNGTVSGSDLQMNVSNLENNAGLPDAGEYEFEFIVSDTGATATDTVSISESDEGASFSEGAVTDTAGDIATFEFELEDTDETWVQIGDEDSDFVEVLYVQADDEDEPVSISANTRLLGTDPGLDTEEVYDTENVDTIESGYHEAGPNGGTFQNVPDDAKLFGDDEGTSDSASNDYIDYITSDLSLSDEYDSQLTRPLQPTDYEIQIGGTDIDTEDESVFDASSGGEATDQLASAVLTLEQPTIGDITVHTAPSESANDETEVSELVDAATVRDEVAIEDRLIVQVEATGLYGGLVAGADGDTAANSDWDRLDDGVSSDVLYKFVEDTNESINFEVTAEESTGNQAPLKVNLEDGGDSDTFVVLDEENGQFFVVADTSSDSAFKNGDAPEEDVSFNAELEYDADNEDNRYEFATDQSPAPFGNADNAENYPYLAQGETLSSSAQFDLAPRSIDFDNVNVDDVLEAENIEDSEISGETNVAPGTDATIRVSSTEASSSFRNGQDVNITEDGSVSAEFDFSDQDVEDQFQTEYRVSGSSVDSVDSMLVEEGTLEDEAPEDDSSSDDSSSDDSSSDDSSSDDSSSDDSSSDDSASDDGESDDSSSEETPGFGAIVALVAVLGAALLATRRQN</sequence>
<feature type="domain" description="PGF-CTERM archaeal protein-sorting signal" evidence="3">
    <location>
        <begin position="773"/>
        <end position="795"/>
    </location>
</feature>
<dbReference type="InterPro" id="IPR026371">
    <property type="entry name" value="PGF_CTERM"/>
</dbReference>
<dbReference type="GO" id="GO:0005886">
    <property type="term" value="C:plasma membrane"/>
    <property type="evidence" value="ECO:0007669"/>
    <property type="project" value="UniProtKB-SubCell"/>
</dbReference>
<dbReference type="NCBIfam" id="TIGR04126">
    <property type="entry name" value="PGF_CTERM"/>
    <property type="match status" value="1"/>
</dbReference>
<feature type="region of interest" description="Disordered" evidence="2">
    <location>
        <begin position="1"/>
        <end position="29"/>
    </location>
</feature>
<dbReference type="EMBL" id="JBHUDM010000001">
    <property type="protein sequence ID" value="MFD1640910.1"/>
    <property type="molecule type" value="Genomic_DNA"/>
</dbReference>
<feature type="region of interest" description="Disordered" evidence="2">
    <location>
        <begin position="658"/>
        <end position="774"/>
    </location>
</feature>
<protein>
    <submittedName>
        <fullName evidence="5">BGTF surface domain-containing protein</fullName>
    </submittedName>
</protein>
<keyword evidence="6" id="KW-1185">Reference proteome</keyword>
<name>A0ABD6D639_9EURY</name>
<feature type="compositionally biased region" description="Acidic residues" evidence="2">
    <location>
        <begin position="685"/>
        <end position="695"/>
    </location>
</feature>
<organism evidence="5 6">
    <name type="scientific">Halohasta litorea</name>
    <dbReference type="NCBI Taxonomy" id="869891"/>
    <lineage>
        <taxon>Archaea</taxon>
        <taxon>Methanobacteriati</taxon>
        <taxon>Methanobacteriota</taxon>
        <taxon>Stenosarchaea group</taxon>
        <taxon>Halobacteria</taxon>
        <taxon>Halobacteriales</taxon>
        <taxon>Haloferacaceae</taxon>
        <taxon>Halohasta</taxon>
    </lineage>
</organism>
<comment type="caution">
    <text evidence="5">The sequence shown here is derived from an EMBL/GenBank/DDBJ whole genome shotgun (WGS) entry which is preliminary data.</text>
</comment>
<evidence type="ECO:0000259" key="4">
    <source>
        <dbReference type="Pfam" id="PF25162"/>
    </source>
</evidence>
<evidence type="ECO:0000256" key="2">
    <source>
        <dbReference type="SAM" id="MobiDB-lite"/>
    </source>
</evidence>
<accession>A0ABD6D639</accession>
<proteinExistence type="predicted"/>
<feature type="domain" description="DUF7827" evidence="4">
    <location>
        <begin position="220"/>
        <end position="309"/>
    </location>
</feature>
<feature type="compositionally biased region" description="Polar residues" evidence="2">
    <location>
        <begin position="658"/>
        <end position="678"/>
    </location>
</feature>
<feature type="compositionally biased region" description="Acidic residues" evidence="2">
    <location>
        <begin position="717"/>
        <end position="770"/>
    </location>
</feature>
<dbReference type="Pfam" id="PF25162">
    <property type="entry name" value="DUF7827"/>
    <property type="match status" value="1"/>
</dbReference>
<dbReference type="NCBIfam" id="NF045517">
    <property type="entry name" value="halo_surf_dom"/>
    <property type="match status" value="1"/>
</dbReference>
<dbReference type="GO" id="GO:0030115">
    <property type="term" value="C:S-layer"/>
    <property type="evidence" value="ECO:0007669"/>
    <property type="project" value="UniProtKB-SubCell"/>
</dbReference>